<name>A0ACC2H4C5_DALPE</name>
<evidence type="ECO:0000313" key="1">
    <source>
        <dbReference type="EMBL" id="KAJ8010843.1"/>
    </source>
</evidence>
<keyword evidence="2" id="KW-1185">Reference proteome</keyword>
<comment type="caution">
    <text evidence="1">The sequence shown here is derived from an EMBL/GenBank/DDBJ whole genome shotgun (WGS) entry which is preliminary data.</text>
</comment>
<organism evidence="1 2">
    <name type="scientific">Dallia pectoralis</name>
    <name type="common">Alaska blackfish</name>
    <dbReference type="NCBI Taxonomy" id="75939"/>
    <lineage>
        <taxon>Eukaryota</taxon>
        <taxon>Metazoa</taxon>
        <taxon>Chordata</taxon>
        <taxon>Craniata</taxon>
        <taxon>Vertebrata</taxon>
        <taxon>Euteleostomi</taxon>
        <taxon>Actinopterygii</taxon>
        <taxon>Neopterygii</taxon>
        <taxon>Teleostei</taxon>
        <taxon>Protacanthopterygii</taxon>
        <taxon>Esociformes</taxon>
        <taxon>Umbridae</taxon>
        <taxon>Dallia</taxon>
    </lineage>
</organism>
<accession>A0ACC2H4C5</accession>
<sequence>MKKISLCLSGGGGRSQSLNLPALIETSAIFPSASRTTETVPVIQTKMRKTFLVLVAIVGIISTFLQLQYMTSKFKFSMKKPHEGCHLKLKHTNLAFLKTHKTAGSTVQNLLHRFAERNNLTVALPTKACGFYQFCYPHNFSPEFIHPHTPWPNMITSHMRFNHAELRRLMPNNTVYVTILREPGAMFESLFSYYYEISPSFTRVPNRSLEAFLDNPWRYYRPNEDNSMYARNTLTFDLGGNKDYPEVNIEEYAQAFLAEIKRVFSLVMITEHFDESLVLLRHLLSWDVEDVLYVKLNMRTPVSKHRLSPGLHAKIRAWNALDAQLYDHFNASLWRQLAALGPELVTRDLSLLRRAQEKLVKDCFGGQHLQLRLATQIKNNKMRPWIPDEVVGILGYELPTNTSLPHNFCLKLIMPEHQYLDNLLLTASHRRNFTKASLNKQS</sequence>
<evidence type="ECO:0000313" key="2">
    <source>
        <dbReference type="Proteomes" id="UP001157502"/>
    </source>
</evidence>
<dbReference type="Proteomes" id="UP001157502">
    <property type="component" value="Chromosome 6"/>
</dbReference>
<proteinExistence type="predicted"/>
<gene>
    <name evidence="1" type="ORF">DPEC_G00079340</name>
</gene>
<protein>
    <submittedName>
        <fullName evidence="1">Uncharacterized protein</fullName>
    </submittedName>
</protein>
<reference evidence="1" key="1">
    <citation type="submission" date="2021-05" db="EMBL/GenBank/DDBJ databases">
        <authorList>
            <person name="Pan Q."/>
            <person name="Jouanno E."/>
            <person name="Zahm M."/>
            <person name="Klopp C."/>
            <person name="Cabau C."/>
            <person name="Louis A."/>
            <person name="Berthelot C."/>
            <person name="Parey E."/>
            <person name="Roest Crollius H."/>
            <person name="Montfort J."/>
            <person name="Robinson-Rechavi M."/>
            <person name="Bouchez O."/>
            <person name="Lampietro C."/>
            <person name="Lopez Roques C."/>
            <person name="Donnadieu C."/>
            <person name="Postlethwait J."/>
            <person name="Bobe J."/>
            <person name="Dillon D."/>
            <person name="Chandos A."/>
            <person name="von Hippel F."/>
            <person name="Guiguen Y."/>
        </authorList>
    </citation>
    <scope>NUCLEOTIDE SEQUENCE</scope>
    <source>
        <strain evidence="1">YG-Jan2019</strain>
    </source>
</reference>
<dbReference type="EMBL" id="CM055733">
    <property type="protein sequence ID" value="KAJ8010843.1"/>
    <property type="molecule type" value="Genomic_DNA"/>
</dbReference>